<dbReference type="Pfam" id="PF19529">
    <property type="entry name" value="DUF6057"/>
    <property type="match status" value="1"/>
</dbReference>
<keyword evidence="1" id="KW-1133">Transmembrane helix</keyword>
<protein>
    <recommendedName>
        <fullName evidence="4">Transmembrane protein</fullName>
    </recommendedName>
</protein>
<accession>A0A2U0TZ39</accession>
<reference evidence="2 3" key="1">
    <citation type="submission" date="2018-05" db="EMBL/GenBank/DDBJ databases">
        <title>Genomic Encyclopedia of Type Strains, Phase IV (KMG-IV): sequencing the most valuable type-strain genomes for metagenomic binning, comparative biology and taxonomic classification.</title>
        <authorList>
            <person name="Goeker M."/>
        </authorList>
    </citation>
    <scope>NUCLEOTIDE SEQUENCE [LARGE SCALE GENOMIC DNA]</scope>
    <source>
        <strain evidence="2 3">DSM 100333</strain>
    </source>
</reference>
<feature type="transmembrane region" description="Helical" evidence="1">
    <location>
        <begin position="159"/>
        <end position="188"/>
    </location>
</feature>
<feature type="transmembrane region" description="Helical" evidence="1">
    <location>
        <begin position="278"/>
        <end position="297"/>
    </location>
</feature>
<name>A0A2U0TZ39_9BACT</name>
<dbReference type="RefSeq" id="WP_243406780.1">
    <property type="nucleotide sequence ID" value="NZ_QENY01000022.1"/>
</dbReference>
<feature type="transmembrane region" description="Helical" evidence="1">
    <location>
        <begin position="127"/>
        <end position="147"/>
    </location>
</feature>
<feature type="transmembrane region" description="Helical" evidence="1">
    <location>
        <begin position="74"/>
        <end position="93"/>
    </location>
</feature>
<feature type="transmembrane region" description="Helical" evidence="1">
    <location>
        <begin position="105"/>
        <end position="121"/>
    </location>
</feature>
<sequence>MMKAFISKHYQLLLSLFFAIVVTIFWAGPYVSALVYQEQFQLFLFDNDYFTQRMAVPGGLADYIAEFLTQFNRLYVIGAIIMGALFFTLQRLTFMVFKHMKGHDCWYALTFIPAFLLWMYMGNESVLLSFVIAMVAILLFMLGYTTIAQHPHSLTIRIVYLAIGIPTFYWLFGANIWAGVVFVLFYEWRKTHRLLIALAAFVYTVLTVYCCSWLMTEYPYEQLFLSINYFRYPQGVPYMQLVVMGAFALVPSCCTWLPNMGKNLCHCTHSNPFWRSPAMLLSILIAIIGGIGVVNSFDRLKYDQIEYDYLVRTNQWNAIIRKAEKHPATTPLSVSCVNLALSMTNQLTDRLFEFYQNSVDGLFPPFSRDMTSPIQTSEIFYRIGMINEAERYCFEAQEAIPNARKSGRLTARIAQCNIINGNYKVAAKYLRMLQKTLFYKKWANSQMRFINNDKAVEADAEYGRLRNQRIKNNDYLFSDKEMDQMLGILLVDNKQYNNVMAYEYLIAYELLKRDVQRFMQYYPLGQFMNFARIPNTIQQVLIGVWLQQHGSLEGIPYSVDTQNVEQTVTFIRTYMTNRQDPALTSPPLSHNAWHYIMMEDSKESRSKSSMKEIY</sequence>
<comment type="caution">
    <text evidence="2">The sequence shown here is derived from an EMBL/GenBank/DDBJ whole genome shotgun (WGS) entry which is preliminary data.</text>
</comment>
<dbReference type="EMBL" id="QENY01000022">
    <property type="protein sequence ID" value="PVX48873.1"/>
    <property type="molecule type" value="Genomic_DNA"/>
</dbReference>
<dbReference type="AlphaFoldDB" id="A0A2U0TZ39"/>
<dbReference type="InterPro" id="IPR045692">
    <property type="entry name" value="DUF6057"/>
</dbReference>
<evidence type="ECO:0000256" key="1">
    <source>
        <dbReference type="SAM" id="Phobius"/>
    </source>
</evidence>
<feature type="transmembrane region" description="Helical" evidence="1">
    <location>
        <begin position="236"/>
        <end position="258"/>
    </location>
</feature>
<keyword evidence="1" id="KW-0812">Transmembrane</keyword>
<keyword evidence="1" id="KW-0472">Membrane</keyword>
<dbReference type="Proteomes" id="UP000245870">
    <property type="component" value="Unassembled WGS sequence"/>
</dbReference>
<gene>
    <name evidence="2" type="ORF">C7379_12214</name>
</gene>
<evidence type="ECO:0000313" key="2">
    <source>
        <dbReference type="EMBL" id="PVX48873.1"/>
    </source>
</evidence>
<feature type="transmembrane region" description="Helical" evidence="1">
    <location>
        <begin position="194"/>
        <end position="215"/>
    </location>
</feature>
<keyword evidence="3" id="KW-1185">Reference proteome</keyword>
<evidence type="ECO:0000313" key="3">
    <source>
        <dbReference type="Proteomes" id="UP000245870"/>
    </source>
</evidence>
<proteinExistence type="predicted"/>
<organism evidence="2 3">
    <name type="scientific">Hallella colorans</name>
    <dbReference type="NCBI Taxonomy" id="1703337"/>
    <lineage>
        <taxon>Bacteria</taxon>
        <taxon>Pseudomonadati</taxon>
        <taxon>Bacteroidota</taxon>
        <taxon>Bacteroidia</taxon>
        <taxon>Bacteroidales</taxon>
        <taxon>Prevotellaceae</taxon>
        <taxon>Hallella</taxon>
    </lineage>
</organism>
<evidence type="ECO:0008006" key="4">
    <source>
        <dbReference type="Google" id="ProtNLM"/>
    </source>
</evidence>